<accession>A0A1L7WTR2</accession>
<dbReference type="Proteomes" id="UP000184330">
    <property type="component" value="Unassembled WGS sequence"/>
</dbReference>
<protein>
    <submittedName>
        <fullName evidence="2">Uncharacterized protein</fullName>
    </submittedName>
</protein>
<dbReference type="AlphaFoldDB" id="A0A1L7WTR2"/>
<feature type="compositionally biased region" description="Basic residues" evidence="1">
    <location>
        <begin position="49"/>
        <end position="58"/>
    </location>
</feature>
<evidence type="ECO:0000256" key="1">
    <source>
        <dbReference type="SAM" id="MobiDB-lite"/>
    </source>
</evidence>
<keyword evidence="3" id="KW-1185">Reference proteome</keyword>
<dbReference type="EMBL" id="FJOG01000007">
    <property type="protein sequence ID" value="CZR56152.1"/>
    <property type="molecule type" value="Genomic_DNA"/>
</dbReference>
<name>A0A1L7WTR2_9HELO</name>
<reference evidence="2 3" key="1">
    <citation type="submission" date="2016-03" db="EMBL/GenBank/DDBJ databases">
        <authorList>
            <person name="Ploux O."/>
        </authorList>
    </citation>
    <scope>NUCLEOTIDE SEQUENCE [LARGE SCALE GENOMIC DNA]</scope>
    <source>
        <strain evidence="2 3">UAMH 11012</strain>
    </source>
</reference>
<gene>
    <name evidence="2" type="ORF">PAC_06040</name>
</gene>
<sequence>MSPPIGSQPQLVVDTSSQKRNARKTMSPSPQKHSYSSLARRLEYAEKLKAKHHKKYAATKHESSNELPQESNSARSILSINSEIISTTSSSEASPSFSHFSAYQKNTTGGSAMDSMVTMSPPATPPCILSSVASSIRSYDLGNALLDSPPRNIFDDNDEIVDNNVNSPSIAITDRIAADTMATDEIEEVKMCRTPFIGRHIPWKNYQNPWKPIKSMERVTFYE</sequence>
<proteinExistence type="predicted"/>
<organism evidence="2 3">
    <name type="scientific">Phialocephala subalpina</name>
    <dbReference type="NCBI Taxonomy" id="576137"/>
    <lineage>
        <taxon>Eukaryota</taxon>
        <taxon>Fungi</taxon>
        <taxon>Dikarya</taxon>
        <taxon>Ascomycota</taxon>
        <taxon>Pezizomycotina</taxon>
        <taxon>Leotiomycetes</taxon>
        <taxon>Helotiales</taxon>
        <taxon>Mollisiaceae</taxon>
        <taxon>Phialocephala</taxon>
        <taxon>Phialocephala fortinii species complex</taxon>
    </lineage>
</organism>
<feature type="compositionally biased region" description="Polar residues" evidence="1">
    <location>
        <begin position="1"/>
        <end position="37"/>
    </location>
</feature>
<feature type="region of interest" description="Disordered" evidence="1">
    <location>
        <begin position="1"/>
        <end position="73"/>
    </location>
</feature>
<evidence type="ECO:0000313" key="2">
    <source>
        <dbReference type="EMBL" id="CZR56152.1"/>
    </source>
</evidence>
<evidence type="ECO:0000313" key="3">
    <source>
        <dbReference type="Proteomes" id="UP000184330"/>
    </source>
</evidence>